<dbReference type="InterPro" id="IPR011990">
    <property type="entry name" value="TPR-like_helical_dom_sf"/>
</dbReference>
<evidence type="ECO:0000259" key="2">
    <source>
        <dbReference type="Pfam" id="PF00535"/>
    </source>
</evidence>
<dbReference type="Gene3D" id="3.90.550.10">
    <property type="entry name" value="Spore Coat Polysaccharide Biosynthesis Protein SpsA, Chain A"/>
    <property type="match status" value="4"/>
</dbReference>
<dbReference type="PROSITE" id="PS50005">
    <property type="entry name" value="TPR"/>
    <property type="match status" value="2"/>
</dbReference>
<reference evidence="4 5" key="1">
    <citation type="journal article" date="2017" name="Water Res.">
        <title>Discovery and metagenomic analysis of an anammox bacterial enrichment related to Candidatus "Brocadia caroliniensis" in a full-scale glycerol-fed nitritation-denitritation separate centrate treatment process.</title>
        <authorList>
            <person name="Park H."/>
            <person name="Brotto A.C."/>
            <person name="van Loosdrecht M.C."/>
            <person name="Chandran K."/>
        </authorList>
    </citation>
    <scope>NUCLEOTIDE SEQUENCE [LARGE SCALE GENOMIC DNA]</scope>
    <source>
        <strain evidence="4">26THWARD</strain>
    </source>
</reference>
<dbReference type="InterPro" id="IPR019734">
    <property type="entry name" value="TPR_rpt"/>
</dbReference>
<organism evidence="4 5">
    <name type="scientific">Candidatus Brocadia carolinensis</name>
    <dbReference type="NCBI Taxonomy" id="1004156"/>
    <lineage>
        <taxon>Bacteria</taxon>
        <taxon>Pseudomonadati</taxon>
        <taxon>Planctomycetota</taxon>
        <taxon>Candidatus Brocadiia</taxon>
        <taxon>Candidatus Brocadiales</taxon>
        <taxon>Candidatus Brocadiaceae</taxon>
        <taxon>Candidatus Brocadia</taxon>
    </lineage>
</organism>
<keyword evidence="1" id="KW-0802">TPR repeat</keyword>
<dbReference type="PANTHER" id="PTHR43179">
    <property type="entry name" value="RHAMNOSYLTRANSFERASE WBBL"/>
    <property type="match status" value="1"/>
</dbReference>
<gene>
    <name evidence="4" type="ORF">AYP45_06095</name>
</gene>
<name>A0A1V4AV88_9BACT</name>
<dbReference type="Proteomes" id="UP000189681">
    <property type="component" value="Unassembled WGS sequence"/>
</dbReference>
<feature type="domain" description="Glycosyltransferase 2-like" evidence="2">
    <location>
        <begin position="855"/>
        <end position="968"/>
    </location>
</feature>
<dbReference type="InterPro" id="IPR055259">
    <property type="entry name" value="YkvP/CgeB_Glyco_trans-like"/>
</dbReference>
<dbReference type="Pfam" id="PF13414">
    <property type="entry name" value="TPR_11"/>
    <property type="match status" value="1"/>
</dbReference>
<feature type="domain" description="Glycosyltransferase 2-like" evidence="2">
    <location>
        <begin position="1136"/>
        <end position="1262"/>
    </location>
</feature>
<dbReference type="SUPFAM" id="SSF48452">
    <property type="entry name" value="TPR-like"/>
    <property type="match status" value="1"/>
</dbReference>
<dbReference type="EMBL" id="AYTS01000053">
    <property type="protein sequence ID" value="OOP56989.1"/>
    <property type="molecule type" value="Genomic_DNA"/>
</dbReference>
<dbReference type="PANTHER" id="PTHR43179:SF7">
    <property type="entry name" value="RHAMNOSYLTRANSFERASE WBBL"/>
    <property type="match status" value="1"/>
</dbReference>
<feature type="domain" description="Spore protein YkvP/CgeB glycosyl transferase-like" evidence="3">
    <location>
        <begin position="184"/>
        <end position="314"/>
    </location>
</feature>
<comment type="caution">
    <text evidence="4">The sequence shown here is derived from an EMBL/GenBank/DDBJ whole genome shotgun (WGS) entry which is preliminary data.</text>
</comment>
<dbReference type="Pfam" id="PF13524">
    <property type="entry name" value="Glyco_trans_1_2"/>
    <property type="match status" value="1"/>
</dbReference>
<accession>A0A1V4AV88</accession>
<protein>
    <submittedName>
        <fullName evidence="4">Uncharacterized protein</fullName>
    </submittedName>
</protein>
<evidence type="ECO:0000313" key="5">
    <source>
        <dbReference type="Proteomes" id="UP000189681"/>
    </source>
</evidence>
<feature type="repeat" description="TPR" evidence="1">
    <location>
        <begin position="1426"/>
        <end position="1459"/>
    </location>
</feature>
<evidence type="ECO:0000313" key="4">
    <source>
        <dbReference type="EMBL" id="OOP56989.1"/>
    </source>
</evidence>
<dbReference type="Pfam" id="PF00535">
    <property type="entry name" value="Glycos_transf_2"/>
    <property type="match status" value="4"/>
</dbReference>
<evidence type="ECO:0000256" key="1">
    <source>
        <dbReference type="PROSITE-ProRule" id="PRU00339"/>
    </source>
</evidence>
<feature type="domain" description="Glycosyltransferase 2-like" evidence="2">
    <location>
        <begin position="354"/>
        <end position="482"/>
    </location>
</feature>
<feature type="domain" description="Glycosyltransferase 2-like" evidence="2">
    <location>
        <begin position="604"/>
        <end position="757"/>
    </location>
</feature>
<dbReference type="GO" id="GO:0016757">
    <property type="term" value="F:glycosyltransferase activity"/>
    <property type="evidence" value="ECO:0007669"/>
    <property type="project" value="UniProtKB-KW"/>
</dbReference>
<dbReference type="SUPFAM" id="SSF53448">
    <property type="entry name" value="Nucleotide-diphospho-sugar transferases"/>
    <property type="match status" value="4"/>
</dbReference>
<sequence>MKTKLCYVGMQYDYGDKTRGFSYEHRNFYYPLKSYCEKHDWDFIHFDFMERGLTDGLDVMTQGLYELAKKERPAILFAVLFDFHRDPRYEVFKHIASLGTTTVHWFCDDHWRFEKYSSVVAPHFDFVCTTANSALQKYKNLGISHKVIKTQWACNHKLYVPYDVNKDLDITFVGQPHGNRVEVLATLGQNGLKLEVFGFGWENRPRIPFHQMVRVFSRSQINLSLSNSSTLVGQQIKGRNFEIPGTRSFQLSSNADNLTEYYEEGKEIVIFNSVDELAEKAKYYLNHEDERNEIAINGYKRTMAEHTWQHRFDGIFNSIASGQNNPKVAGKSVSGLNRREKQMDALQVSEPLVSVIIPCYNQANYLPDAVESVVRQVYRKWECIIVNDGSPDNTTCIAESLIQKYPDKQIRLIQQVNQGLSCARNSGIKASRGEYILPLDADDLIHPEMLQKTVLLLESHPEIAIAYTDVKHFGGTERIVCAREYDFKQLCLQNHLSYCALYRRKAWEAAGGYNINMTWGYEDWDFWISCGETGHYGKRIPELLFLYRIKEGSMYTKALEHHRELLAQIVVNHPNLYDQKSLSEAKKLLAQDGTDTLKTTPLVSVIVPTYNRPDTLKNTLESIASQTYKPIEVVVVNDAGEDVSTIADLFQDRLGVKYLVHPENKGLAAARNTAIRHASGEYIAYLDDDDLFYRDHIETLVTYLEKNDNKVAYTDAYRVCQEKEDGRYVVKQKDVPYSFDFDSDLILAQNLFPVLCVMHKKSCLDEVGLFDESLTTHEDWDLWIRMSRKYHFVHIRKITCEFAWRTDSTSMSGVRQADFLRTLGIIYERYRKYTHGKQRILDLQTAWIRHLQKVSIIIPVFNKVEFTKKCCEALVKNTPQGLYELIIVDNASTDGTGDFLKGLKDDVKVITNEKNLGFSSACNQGAQLASTNYLLFLNNDTEPMNGWLEPLVNILTHDHSVGAVGGKLLFPDGTIQHAGVVIVDDKKLPDPLVARHIYYGESGDTAEANQLRQYQALTAACLLIRKSVFHEVGGFDEAYWNGYEDVDLCFKLQAKNWKLVYQPESGLVHHESKSGPERFSKVSENIRRLHSKWIDKVKPDVIIKKDGSMVITEHNKMQRYHLPNAITTGSLQKLVSIIILTCNAIAYTKKCVNSILNHTGYRHEIVFVDNASSDGTVEYLRKLTKEHSNYKLVENHENRGFAAGNNQGVAMASGEFVLLLNNDVLVSAGWLEGLVESLERDEKIGMVGPITNSISGRQMVRAVPYTEENGFHVFAQKIRKAYPGRLTPRYRIAGFAVLMRKVLYDEVGGLDESFGTGNYEDDDLCLKVRGKGYAIMVDESVFVHHYRSMTFLENKIDYRDSILVNETRFREKWPAVNYEELLELHKSLVDQNASLLTQGQQALDLGNTNEAMVVYSEILSSNPIDEHALYGMGCASQMDGRTVEAIDAYKKALKINPNFFDAYYRLALTYESMNQTDIAISTLKKASELNNMDASVYNNLGVLYFKIKKPHQCQKLFCKGISNRYKLQRSTTKS</sequence>
<dbReference type="CDD" id="cd00761">
    <property type="entry name" value="Glyco_tranf_GTA_type"/>
    <property type="match status" value="2"/>
</dbReference>
<dbReference type="Gene3D" id="1.25.40.10">
    <property type="entry name" value="Tetratricopeptide repeat domain"/>
    <property type="match status" value="1"/>
</dbReference>
<dbReference type="CDD" id="cd04186">
    <property type="entry name" value="GT_2_like_c"/>
    <property type="match status" value="2"/>
</dbReference>
<feature type="repeat" description="TPR" evidence="1">
    <location>
        <begin position="1460"/>
        <end position="1493"/>
    </location>
</feature>
<dbReference type="SMART" id="SM00028">
    <property type="entry name" value="TPR"/>
    <property type="match status" value="4"/>
</dbReference>
<evidence type="ECO:0000259" key="3">
    <source>
        <dbReference type="Pfam" id="PF13524"/>
    </source>
</evidence>
<proteinExistence type="predicted"/>
<dbReference type="InterPro" id="IPR001173">
    <property type="entry name" value="Glyco_trans_2-like"/>
</dbReference>
<dbReference type="STRING" id="1004156.AYP45_06095"/>
<dbReference type="InterPro" id="IPR029044">
    <property type="entry name" value="Nucleotide-diphossugar_trans"/>
</dbReference>